<reference evidence="1 2" key="1">
    <citation type="submission" date="2020-11" db="EMBL/GenBank/DDBJ databases">
        <authorList>
            <person name="Peeters C."/>
        </authorList>
    </citation>
    <scope>NUCLEOTIDE SEQUENCE [LARGE SCALE GENOMIC DNA]</scope>
    <source>
        <strain evidence="1 2">LMG 8286</strain>
    </source>
</reference>
<evidence type="ECO:0008006" key="3">
    <source>
        <dbReference type="Google" id="ProtNLM"/>
    </source>
</evidence>
<organism evidence="1 2">
    <name type="scientific">Campylobacter suis</name>
    <dbReference type="NCBI Taxonomy" id="2790657"/>
    <lineage>
        <taxon>Bacteria</taxon>
        <taxon>Pseudomonadati</taxon>
        <taxon>Campylobacterota</taxon>
        <taxon>Epsilonproteobacteria</taxon>
        <taxon>Campylobacterales</taxon>
        <taxon>Campylobacteraceae</taxon>
        <taxon>Campylobacter</taxon>
    </lineage>
</organism>
<sequence>MDSTTLMLLVVLAVGFALYMQIQKTTQNIDANEALNGQSYGNFIEQDDSEKYKAFCDKIDQKIRELRGLLDDELIDGKKDGFLEKLSQISKKLIFVQTMNNNASKEKWENELFSLLVQIEEAINFGVKDAQNAIENMRNDLKQSFENL</sequence>
<name>A0ABN7K8A7_9BACT</name>
<protein>
    <recommendedName>
        <fullName evidence="3">Thioester dehydrase family protein</fullName>
    </recommendedName>
</protein>
<dbReference type="RefSeq" id="WP_230056522.1">
    <property type="nucleotide sequence ID" value="NZ_CAJHOE010000001.1"/>
</dbReference>
<dbReference type="Proteomes" id="UP000789359">
    <property type="component" value="Unassembled WGS sequence"/>
</dbReference>
<evidence type="ECO:0000313" key="2">
    <source>
        <dbReference type="Proteomes" id="UP000789359"/>
    </source>
</evidence>
<comment type="caution">
    <text evidence="1">The sequence shown here is derived from an EMBL/GenBank/DDBJ whole genome shotgun (WGS) entry which is preliminary data.</text>
</comment>
<keyword evidence="2" id="KW-1185">Reference proteome</keyword>
<proteinExistence type="predicted"/>
<gene>
    <name evidence="1" type="ORF">LMG8286_00756</name>
</gene>
<evidence type="ECO:0000313" key="1">
    <source>
        <dbReference type="EMBL" id="CAD7287125.1"/>
    </source>
</evidence>
<accession>A0ABN7K8A7</accession>
<dbReference type="EMBL" id="CAJHOE010000001">
    <property type="protein sequence ID" value="CAD7287125.1"/>
    <property type="molecule type" value="Genomic_DNA"/>
</dbReference>